<evidence type="ECO:0000256" key="5">
    <source>
        <dbReference type="ARBA" id="ARBA00023136"/>
    </source>
</evidence>
<organism evidence="8 9">
    <name type="scientific">Virgibacillus phasianinus</name>
    <dbReference type="NCBI Taxonomy" id="2017483"/>
    <lineage>
        <taxon>Bacteria</taxon>
        <taxon>Bacillati</taxon>
        <taxon>Bacillota</taxon>
        <taxon>Bacilli</taxon>
        <taxon>Bacillales</taxon>
        <taxon>Bacillaceae</taxon>
        <taxon>Virgibacillus</taxon>
    </lineage>
</organism>
<dbReference type="EMBL" id="CP022315">
    <property type="protein sequence ID" value="ASK61831.1"/>
    <property type="molecule type" value="Genomic_DNA"/>
</dbReference>
<evidence type="ECO:0000256" key="3">
    <source>
        <dbReference type="ARBA" id="ARBA00022692"/>
    </source>
</evidence>
<dbReference type="Pfam" id="PF00482">
    <property type="entry name" value="T2SSF"/>
    <property type="match status" value="1"/>
</dbReference>
<proteinExistence type="predicted"/>
<feature type="transmembrane region" description="Helical" evidence="6">
    <location>
        <begin position="99"/>
        <end position="116"/>
    </location>
</feature>
<dbReference type="InterPro" id="IPR042094">
    <property type="entry name" value="T2SS_GspF_sf"/>
</dbReference>
<dbReference type="KEGG" id="vil:CFK37_06495"/>
<dbReference type="InterPro" id="IPR018076">
    <property type="entry name" value="T2SS_GspF_dom"/>
</dbReference>
<dbReference type="GO" id="GO:0005886">
    <property type="term" value="C:plasma membrane"/>
    <property type="evidence" value="ECO:0007669"/>
    <property type="project" value="UniProtKB-SubCell"/>
</dbReference>
<keyword evidence="9" id="KW-1185">Reference proteome</keyword>
<evidence type="ECO:0000313" key="8">
    <source>
        <dbReference type="EMBL" id="ASK61831.1"/>
    </source>
</evidence>
<feature type="domain" description="Type II secretion system protein GspF" evidence="7">
    <location>
        <begin position="157"/>
        <end position="233"/>
    </location>
</feature>
<keyword evidence="2" id="KW-1003">Cell membrane</keyword>
<feature type="transmembrane region" description="Helical" evidence="6">
    <location>
        <begin position="6"/>
        <end position="31"/>
    </location>
</feature>
<evidence type="ECO:0000259" key="7">
    <source>
        <dbReference type="Pfam" id="PF00482"/>
    </source>
</evidence>
<accession>A0A220U1U3</accession>
<gene>
    <name evidence="8" type="ORF">CFK37_06495</name>
</gene>
<feature type="transmembrane region" description="Helical" evidence="6">
    <location>
        <begin position="122"/>
        <end position="138"/>
    </location>
</feature>
<dbReference type="PANTHER" id="PTHR35007">
    <property type="entry name" value="INTEGRAL MEMBRANE PROTEIN-RELATED"/>
    <property type="match status" value="1"/>
</dbReference>
<reference evidence="8 9" key="1">
    <citation type="submission" date="2017-07" db="EMBL/GenBank/DDBJ databases">
        <title>Virgibacillus sp. LM2416.</title>
        <authorList>
            <person name="Tak E.J."/>
            <person name="Bae J.-W."/>
        </authorList>
    </citation>
    <scope>NUCLEOTIDE SEQUENCE [LARGE SCALE GENOMIC DNA]</scope>
    <source>
        <strain evidence="8 9">LM2416</strain>
    </source>
</reference>
<keyword evidence="3 6" id="KW-0812">Transmembrane</keyword>
<keyword evidence="4 6" id="KW-1133">Transmembrane helix</keyword>
<sequence>MVMTNSLIYLLVITFIAVTVLAKLILSHVLYKAKYEKRLKKYIEIKTVDKHENKKEISQPSERFYLKRVSSGIERVLNLSKHEKLLVQSGIQLSQGEVFIGRLMVAVIAISIGVFYDFPILLIISCGFVGFYLPIMYVKKGRKKRLEKCSNQLGEALGTMANALRAGFSFMQAMKMVAKEIDDPLGPEFSKALQEINYGVSVENAFRGLIERLPDKELEIVLNTLIIQRSTGGT</sequence>
<evidence type="ECO:0000256" key="4">
    <source>
        <dbReference type="ARBA" id="ARBA00022989"/>
    </source>
</evidence>
<evidence type="ECO:0000256" key="6">
    <source>
        <dbReference type="SAM" id="Phobius"/>
    </source>
</evidence>
<name>A0A220U1U3_9BACI</name>
<protein>
    <recommendedName>
        <fullName evidence="7">Type II secretion system protein GspF domain-containing protein</fullName>
    </recommendedName>
</protein>
<evidence type="ECO:0000313" key="9">
    <source>
        <dbReference type="Proteomes" id="UP000198312"/>
    </source>
</evidence>
<dbReference type="Gene3D" id="1.20.81.30">
    <property type="entry name" value="Type II secretion system (T2SS), domain F"/>
    <property type="match status" value="1"/>
</dbReference>
<evidence type="ECO:0000256" key="2">
    <source>
        <dbReference type="ARBA" id="ARBA00022475"/>
    </source>
</evidence>
<evidence type="ECO:0000256" key="1">
    <source>
        <dbReference type="ARBA" id="ARBA00004651"/>
    </source>
</evidence>
<keyword evidence="5 6" id="KW-0472">Membrane</keyword>
<dbReference type="PANTHER" id="PTHR35007:SF1">
    <property type="entry name" value="PILUS ASSEMBLY PROTEIN"/>
    <property type="match status" value="1"/>
</dbReference>
<dbReference type="AlphaFoldDB" id="A0A220U1U3"/>
<dbReference type="Proteomes" id="UP000198312">
    <property type="component" value="Chromosome"/>
</dbReference>
<comment type="subcellular location">
    <subcellularLocation>
        <location evidence="1">Cell membrane</location>
        <topology evidence="1">Multi-pass membrane protein</topology>
    </subcellularLocation>
</comment>